<evidence type="ECO:0000313" key="2">
    <source>
        <dbReference type="Proteomes" id="UP001165960"/>
    </source>
</evidence>
<dbReference type="Proteomes" id="UP001165960">
    <property type="component" value="Unassembled WGS sequence"/>
</dbReference>
<sequence>MAKRRSDIEAHTSYSSHSLEEVDTASGLALSSSDPSDDLQSKFRSLELKARSFETQVMQLVIVQTKERLNLLKPAGKFGFQAVARSQYESFYSSLNVSVVYPEKQLFIKKLVEFYLCHVNGLCLRLCDQTLIRQLDKDPFGSLLVKSACALAFPIVVRLNSNFSESLDRNPFYLSLKSQLTDCFQTPDITRLLALAACCYLEVGCGTFLPASLTIVKGKRYSKADFFNHSRLMHLVGIDKDEKFANVMNGDPELLTRSFVWNFWKNCIGLDDKDGFEADSQFKHENFSLGCFERIRFSVDNSYPTHELGKVQVFNIFNLQMYRYITALQRKVSIDSKDVPESFSKGIKILTCLTHSDIIVEAWVYHFMASRIYNGKDFFLKATHVLNHFSNHLLVLNLINSCKTLMPSNVDQHTIPKFRDTCERILDTFKAFENHTTRHLPFRDISYLYTVCFTNTLPYYYMCLLCLEDHSSRGSRIFYLCLNKLKTLSSIWPVLNTWILLVAEKRKARLPFISHPLAINN</sequence>
<organism evidence="1 2">
    <name type="scientific">Entomophthora muscae</name>
    <dbReference type="NCBI Taxonomy" id="34485"/>
    <lineage>
        <taxon>Eukaryota</taxon>
        <taxon>Fungi</taxon>
        <taxon>Fungi incertae sedis</taxon>
        <taxon>Zoopagomycota</taxon>
        <taxon>Entomophthoromycotina</taxon>
        <taxon>Entomophthoromycetes</taxon>
        <taxon>Entomophthorales</taxon>
        <taxon>Entomophthoraceae</taxon>
        <taxon>Entomophthora</taxon>
    </lineage>
</organism>
<protein>
    <submittedName>
        <fullName evidence="1">Uncharacterized protein</fullName>
    </submittedName>
</protein>
<comment type="caution">
    <text evidence="1">The sequence shown here is derived from an EMBL/GenBank/DDBJ whole genome shotgun (WGS) entry which is preliminary data.</text>
</comment>
<gene>
    <name evidence="1" type="ORF">DSO57_1006729</name>
</gene>
<evidence type="ECO:0000313" key="1">
    <source>
        <dbReference type="EMBL" id="KAJ9090027.1"/>
    </source>
</evidence>
<name>A0ACC2UTD1_9FUNG</name>
<accession>A0ACC2UTD1</accession>
<proteinExistence type="predicted"/>
<dbReference type="EMBL" id="QTSX02000019">
    <property type="protein sequence ID" value="KAJ9090027.1"/>
    <property type="molecule type" value="Genomic_DNA"/>
</dbReference>
<reference evidence="1" key="1">
    <citation type="submission" date="2022-04" db="EMBL/GenBank/DDBJ databases">
        <title>Genome of the entomopathogenic fungus Entomophthora muscae.</title>
        <authorList>
            <person name="Elya C."/>
            <person name="Lovett B.R."/>
            <person name="Lee E."/>
            <person name="Macias A.M."/>
            <person name="Hajek A.E."/>
            <person name="De Bivort B.L."/>
            <person name="Kasson M.T."/>
            <person name="De Fine Licht H.H."/>
            <person name="Stajich J.E."/>
        </authorList>
    </citation>
    <scope>NUCLEOTIDE SEQUENCE</scope>
    <source>
        <strain evidence="1">Berkeley</strain>
    </source>
</reference>
<keyword evidence="2" id="KW-1185">Reference proteome</keyword>